<keyword evidence="1" id="KW-0732">Signal</keyword>
<evidence type="ECO:0000313" key="3">
    <source>
        <dbReference type="Proteomes" id="UP001055439"/>
    </source>
</evidence>
<proteinExistence type="predicted"/>
<keyword evidence="3" id="KW-1185">Reference proteome</keyword>
<accession>A0A9E7KL86</accession>
<reference evidence="2" key="1">
    <citation type="submission" date="2022-05" db="EMBL/GenBank/DDBJ databases">
        <title>The Musa troglodytarum L. genome provides insights into the mechanism of non-climacteric behaviour and enrichment of carotenoids.</title>
        <authorList>
            <person name="Wang J."/>
        </authorList>
    </citation>
    <scope>NUCLEOTIDE SEQUENCE</scope>
    <source>
        <tissue evidence="2">Leaf</tissue>
    </source>
</reference>
<organism evidence="2 3">
    <name type="scientific">Musa troglodytarum</name>
    <name type="common">fe'i banana</name>
    <dbReference type="NCBI Taxonomy" id="320322"/>
    <lineage>
        <taxon>Eukaryota</taxon>
        <taxon>Viridiplantae</taxon>
        <taxon>Streptophyta</taxon>
        <taxon>Embryophyta</taxon>
        <taxon>Tracheophyta</taxon>
        <taxon>Spermatophyta</taxon>
        <taxon>Magnoliopsida</taxon>
        <taxon>Liliopsida</taxon>
        <taxon>Zingiberales</taxon>
        <taxon>Musaceae</taxon>
        <taxon>Musa</taxon>
    </lineage>
</organism>
<protein>
    <submittedName>
        <fullName evidence="2">Uncharacterized protein</fullName>
    </submittedName>
</protein>
<dbReference type="EMBL" id="CP097510">
    <property type="protein sequence ID" value="URE23047.1"/>
    <property type="molecule type" value="Genomic_DNA"/>
</dbReference>
<evidence type="ECO:0000313" key="2">
    <source>
        <dbReference type="EMBL" id="URE23047.1"/>
    </source>
</evidence>
<evidence type="ECO:0000256" key="1">
    <source>
        <dbReference type="SAM" id="SignalP"/>
    </source>
</evidence>
<dbReference type="Proteomes" id="UP001055439">
    <property type="component" value="Chromosome 8"/>
</dbReference>
<feature type="signal peptide" evidence="1">
    <location>
        <begin position="1"/>
        <end position="21"/>
    </location>
</feature>
<dbReference type="AlphaFoldDB" id="A0A9E7KL86"/>
<name>A0A9E7KL86_9LILI</name>
<sequence>MARAICVAVAMVLSFLIPFPSIPPSAHWVGRVEKKVGPTSLDSGSKAASVIRQPVSNLTLGL</sequence>
<feature type="chain" id="PRO_5038606134" evidence="1">
    <location>
        <begin position="22"/>
        <end position="62"/>
    </location>
</feature>
<gene>
    <name evidence="2" type="ORF">MUK42_36625</name>
</gene>